<dbReference type="AlphaFoldDB" id="A0A2M8Z7P3"/>
<feature type="domain" description="Citrate transporter-like" evidence="7">
    <location>
        <begin position="31"/>
        <end position="261"/>
    </location>
</feature>
<name>A0A2M8Z7P3_9FIRM</name>
<reference evidence="8 9" key="1">
    <citation type="submission" date="2017-11" db="EMBL/GenBank/DDBJ databases">
        <title>Understudied soil microbes with underappreciated capabilities: Untangling the Clostridium saccharolyticum group.</title>
        <authorList>
            <person name="Leschine S."/>
        </authorList>
    </citation>
    <scope>NUCLEOTIDE SEQUENCE [LARGE SCALE GENOMIC DNA]</scope>
    <source>
        <strain evidence="8 9">18A</strain>
    </source>
</reference>
<accession>A0A2M8Z7P3</accession>
<evidence type="ECO:0000259" key="7">
    <source>
        <dbReference type="Pfam" id="PF03600"/>
    </source>
</evidence>
<organism evidence="8 9">
    <name type="scientific">[Clostridium] celerecrescens 18A</name>
    <dbReference type="NCBI Taxonomy" id="1286362"/>
    <lineage>
        <taxon>Bacteria</taxon>
        <taxon>Bacillati</taxon>
        <taxon>Bacillota</taxon>
        <taxon>Clostridia</taxon>
        <taxon>Lachnospirales</taxon>
        <taxon>Lachnospiraceae</taxon>
        <taxon>Lacrimispora</taxon>
    </lineage>
</organism>
<dbReference type="EMBL" id="PGET01000001">
    <property type="protein sequence ID" value="PJJ29471.1"/>
    <property type="molecule type" value="Genomic_DNA"/>
</dbReference>
<proteinExistence type="predicted"/>
<feature type="transmembrane region" description="Helical" evidence="6">
    <location>
        <begin position="184"/>
        <end position="205"/>
    </location>
</feature>
<evidence type="ECO:0000256" key="4">
    <source>
        <dbReference type="ARBA" id="ARBA00022989"/>
    </source>
</evidence>
<evidence type="ECO:0000256" key="5">
    <source>
        <dbReference type="ARBA" id="ARBA00023136"/>
    </source>
</evidence>
<evidence type="ECO:0000256" key="6">
    <source>
        <dbReference type="SAM" id="Phobius"/>
    </source>
</evidence>
<evidence type="ECO:0000256" key="1">
    <source>
        <dbReference type="ARBA" id="ARBA00004141"/>
    </source>
</evidence>
<evidence type="ECO:0000256" key="2">
    <source>
        <dbReference type="ARBA" id="ARBA00022448"/>
    </source>
</evidence>
<feature type="transmembrane region" description="Helical" evidence="6">
    <location>
        <begin position="27"/>
        <end position="46"/>
    </location>
</feature>
<keyword evidence="4 6" id="KW-1133">Transmembrane helix</keyword>
<evidence type="ECO:0000256" key="3">
    <source>
        <dbReference type="ARBA" id="ARBA00022692"/>
    </source>
</evidence>
<feature type="transmembrane region" description="Helical" evidence="6">
    <location>
        <begin position="252"/>
        <end position="269"/>
    </location>
</feature>
<keyword evidence="5 6" id="KW-0472">Membrane</keyword>
<dbReference type="OrthoDB" id="1661999at2"/>
<feature type="transmembrane region" description="Helical" evidence="6">
    <location>
        <begin position="411"/>
        <end position="429"/>
    </location>
</feature>
<feature type="transmembrane region" description="Helical" evidence="6">
    <location>
        <begin position="66"/>
        <end position="88"/>
    </location>
</feature>
<feature type="transmembrane region" description="Helical" evidence="6">
    <location>
        <begin position="100"/>
        <end position="117"/>
    </location>
</feature>
<feature type="transmembrane region" description="Helical" evidence="6">
    <location>
        <begin position="6"/>
        <end position="22"/>
    </location>
</feature>
<keyword evidence="2" id="KW-0813">Transport</keyword>
<dbReference type="InterPro" id="IPR004680">
    <property type="entry name" value="Cit_transptr-like_dom"/>
</dbReference>
<protein>
    <recommendedName>
        <fullName evidence="7">Citrate transporter-like domain-containing protein</fullName>
    </recommendedName>
</protein>
<feature type="transmembrane region" description="Helical" evidence="6">
    <location>
        <begin position="146"/>
        <end position="164"/>
    </location>
</feature>
<dbReference type="RefSeq" id="WP_100305853.1">
    <property type="nucleotide sequence ID" value="NZ_PGET01000001.1"/>
</dbReference>
<evidence type="ECO:0000313" key="9">
    <source>
        <dbReference type="Proteomes" id="UP000231092"/>
    </source>
</evidence>
<sequence>MLDIITGILLLLVFVGLVVYCMKGGNLLIGFIATAVLWCVIGRVPINEVVSDVFQKPLDDYGKTIAIIIFGAWFGRILVDTGIAGYIIKKTVEFAGDRPLVTTLLLCITCNLLFTSVFGVGSVMAIGMIVLPILFSMGVEKRAALGAYMLSVAGGMYLNIAYVSQFEKVFGEEVASYNDNYIRFALMATAIHMVIMIAFVVYHHFKSNKRGRRRAWEAGVQDSYEEKPLGWYCFIVPFVPIAMVGIFKWQPVPAFLLGSFVGLLFTRNLRTYKTAVDKTQKTLYDGVADSGLLIGMLYSVNIFQGAATKVVPYLQTLLGDVVPRSEIVVLAAFCILAPLALFRGPLMIWGSGIALYSILNATGAFNPHFLYAIFLIPPVAIVASACPTQSWTMWGLSYAKVEPKQYIKTNLPWAWASLIAIEILIYFTIGRMV</sequence>
<gene>
    <name evidence="8" type="ORF">H171_3013</name>
</gene>
<feature type="transmembrane region" description="Helical" evidence="6">
    <location>
        <begin position="327"/>
        <end position="357"/>
    </location>
</feature>
<comment type="caution">
    <text evidence="8">The sequence shown here is derived from an EMBL/GenBank/DDBJ whole genome shotgun (WGS) entry which is preliminary data.</text>
</comment>
<feature type="transmembrane region" description="Helical" evidence="6">
    <location>
        <begin position="123"/>
        <end position="139"/>
    </location>
</feature>
<comment type="subcellular location">
    <subcellularLocation>
        <location evidence="1">Membrane</location>
        <topology evidence="1">Multi-pass membrane protein</topology>
    </subcellularLocation>
</comment>
<feature type="transmembrane region" description="Helical" evidence="6">
    <location>
        <begin position="369"/>
        <end position="391"/>
    </location>
</feature>
<evidence type="ECO:0000313" key="8">
    <source>
        <dbReference type="EMBL" id="PJJ29471.1"/>
    </source>
</evidence>
<feature type="transmembrane region" description="Helical" evidence="6">
    <location>
        <begin position="290"/>
        <end position="307"/>
    </location>
</feature>
<keyword evidence="3 6" id="KW-0812">Transmembrane</keyword>
<feature type="transmembrane region" description="Helical" evidence="6">
    <location>
        <begin position="229"/>
        <end position="246"/>
    </location>
</feature>
<dbReference type="Pfam" id="PF03600">
    <property type="entry name" value="CitMHS"/>
    <property type="match status" value="1"/>
</dbReference>
<dbReference type="Proteomes" id="UP000231092">
    <property type="component" value="Unassembled WGS sequence"/>
</dbReference>